<dbReference type="InterPro" id="IPR011257">
    <property type="entry name" value="DNA_glycosylase"/>
</dbReference>
<sequence>MRSPMTGETPILNEAVKIKRNLNQDSQDRWGFAIYRCTYDDDAAWDRFTDIITTRAQKETRELGEPEILDKLEWTILDDRQIFDNATTGFLRKHFNQWKSANLQRKEATSTTQQLSSPPSTPAPGSRKRSRKSRNVKKEDDGDVNELPHNLGTALPTPGAEDDADLSPPQKRTKRSKLKAEETEDLKENLVDAAIKAEDEDVKPEESPKKTPKKANYGLTPGQTPYPDYPRPTPEECKEVVRLLEKVHGQVVVPKAIPPPSLDVSGCGEVPSVLDALIRTRLSANTTNKNSSTAFQGLVKRFGVLESGIGKGSVDWDAVRRAPQKEVFKAIERGGLADRKSKDIQAIIQIAYDENQERKAALLKSSDGAGTAEGAEQEPSGEKNSEIEKAEKDVISLDHLHLLSTDDAIEKMLSFPGIGPKTASCVALFCLQRPSFAVDTHVFRLCQYLGWVPKSAKKGQPKVDRNTTYNHCDVRIPDEYKYPLHQLLIKHGKTCPRCRAITGQSSASWEKGCPIEHLVKRHGAKKGGISIADRKKAMQAAGMDEGEAAKVAEADAKAAEADQEAEAESELSDVPGDE</sequence>
<name>A0A3M7CXW7_HORWE</name>
<protein>
    <recommendedName>
        <fullName evidence="2">HhH-GPD domain-containing protein</fullName>
    </recommendedName>
</protein>
<feature type="region of interest" description="Disordered" evidence="1">
    <location>
        <begin position="364"/>
        <end position="386"/>
    </location>
</feature>
<accession>A0A3M7CXW7</accession>
<feature type="compositionally biased region" description="Acidic residues" evidence="1">
    <location>
        <begin position="561"/>
        <end position="578"/>
    </location>
</feature>
<dbReference type="Gene3D" id="1.10.340.30">
    <property type="entry name" value="Hypothetical protein, domain 2"/>
    <property type="match status" value="1"/>
</dbReference>
<feature type="compositionally biased region" description="Basic and acidic residues" evidence="1">
    <location>
        <begin position="178"/>
        <end position="190"/>
    </location>
</feature>
<dbReference type="Pfam" id="PF00730">
    <property type="entry name" value="HhH-GPD"/>
    <property type="match status" value="1"/>
</dbReference>
<dbReference type="AlphaFoldDB" id="A0A3M7CXW7"/>
<dbReference type="InterPro" id="IPR003265">
    <property type="entry name" value="HhH-GPD_domain"/>
</dbReference>
<dbReference type="OrthoDB" id="5607at2759"/>
<feature type="region of interest" description="Disordered" evidence="1">
    <location>
        <begin position="105"/>
        <end position="230"/>
    </location>
</feature>
<evidence type="ECO:0000313" key="3">
    <source>
        <dbReference type="EMBL" id="RMY56804.1"/>
    </source>
</evidence>
<dbReference type="VEuPathDB" id="FungiDB:BTJ68_12935"/>
<dbReference type="InterPro" id="IPR023170">
    <property type="entry name" value="HhH_base_excis_C"/>
</dbReference>
<gene>
    <name evidence="3" type="ORF">D0863_12849</name>
</gene>
<dbReference type="SUPFAM" id="SSF48150">
    <property type="entry name" value="DNA-glycosylase"/>
    <property type="match status" value="1"/>
</dbReference>
<dbReference type="GO" id="GO:0000702">
    <property type="term" value="F:oxidized base lesion DNA N-glycosylase activity"/>
    <property type="evidence" value="ECO:0007669"/>
    <property type="project" value="UniProtKB-ARBA"/>
</dbReference>
<evidence type="ECO:0000313" key="4">
    <source>
        <dbReference type="Proteomes" id="UP000269276"/>
    </source>
</evidence>
<feature type="domain" description="HhH-GPD" evidence="2">
    <location>
        <begin position="282"/>
        <end position="494"/>
    </location>
</feature>
<feature type="region of interest" description="Disordered" evidence="1">
    <location>
        <begin position="538"/>
        <end position="578"/>
    </location>
</feature>
<dbReference type="EMBL" id="QWIP01000687">
    <property type="protein sequence ID" value="RMY56804.1"/>
    <property type="molecule type" value="Genomic_DNA"/>
</dbReference>
<feature type="compositionally biased region" description="Low complexity" evidence="1">
    <location>
        <begin position="109"/>
        <end position="118"/>
    </location>
</feature>
<reference evidence="3 4" key="1">
    <citation type="journal article" date="2018" name="BMC Genomics">
        <title>Genomic evidence for intraspecific hybridization in a clonal and extremely halotolerant yeast.</title>
        <authorList>
            <person name="Gostincar C."/>
            <person name="Stajich J.E."/>
            <person name="Zupancic J."/>
            <person name="Zalar P."/>
            <person name="Gunde-Cimerman N."/>
        </authorList>
    </citation>
    <scope>NUCLEOTIDE SEQUENCE [LARGE SCALE GENOMIC DNA]</scope>
    <source>
        <strain evidence="3 4">EXF-2682</strain>
    </source>
</reference>
<dbReference type="SMART" id="SM00478">
    <property type="entry name" value="ENDO3c"/>
    <property type="match status" value="1"/>
</dbReference>
<dbReference type="Proteomes" id="UP000269276">
    <property type="component" value="Unassembled WGS sequence"/>
</dbReference>
<comment type="caution">
    <text evidence="3">The sequence shown here is derived from an EMBL/GenBank/DDBJ whole genome shotgun (WGS) entry which is preliminary data.</text>
</comment>
<dbReference type="CDD" id="cd00056">
    <property type="entry name" value="ENDO3c"/>
    <property type="match status" value="1"/>
</dbReference>
<proteinExistence type="predicted"/>
<evidence type="ECO:0000256" key="1">
    <source>
        <dbReference type="SAM" id="MobiDB-lite"/>
    </source>
</evidence>
<organism evidence="3 4">
    <name type="scientific">Hortaea werneckii</name>
    <name type="common">Black yeast</name>
    <name type="synonym">Cladosporium werneckii</name>
    <dbReference type="NCBI Taxonomy" id="91943"/>
    <lineage>
        <taxon>Eukaryota</taxon>
        <taxon>Fungi</taxon>
        <taxon>Dikarya</taxon>
        <taxon>Ascomycota</taxon>
        <taxon>Pezizomycotina</taxon>
        <taxon>Dothideomycetes</taxon>
        <taxon>Dothideomycetidae</taxon>
        <taxon>Mycosphaerellales</taxon>
        <taxon>Teratosphaeriaceae</taxon>
        <taxon>Hortaea</taxon>
    </lineage>
</organism>
<feature type="compositionally biased region" description="Basic residues" evidence="1">
    <location>
        <begin position="126"/>
        <end position="135"/>
    </location>
</feature>
<dbReference type="PANTHER" id="PTHR47203:SF1">
    <property type="entry name" value="HYPOTHETICAL BASE EXCISION DNA REPAIR PROTEIN (EUROFUNG)"/>
    <property type="match status" value="1"/>
</dbReference>
<feature type="compositionally biased region" description="Basic and acidic residues" evidence="1">
    <location>
        <begin position="547"/>
        <end position="560"/>
    </location>
</feature>
<dbReference type="Gene3D" id="1.10.1670.10">
    <property type="entry name" value="Helix-hairpin-Helix base-excision DNA repair enzymes (C-terminal)"/>
    <property type="match status" value="1"/>
</dbReference>
<evidence type="ECO:0000259" key="2">
    <source>
        <dbReference type="SMART" id="SM00478"/>
    </source>
</evidence>
<dbReference type="GO" id="GO:0006285">
    <property type="term" value="P:base-excision repair, AP site formation"/>
    <property type="evidence" value="ECO:0007669"/>
    <property type="project" value="UniProtKB-ARBA"/>
</dbReference>
<dbReference type="PANTHER" id="PTHR47203">
    <property type="match status" value="1"/>
</dbReference>